<proteinExistence type="predicted"/>
<name>A0A4R0R0B7_9BIFI</name>
<keyword evidence="2" id="KW-1185">Reference proteome</keyword>
<evidence type="ECO:0000313" key="2">
    <source>
        <dbReference type="Proteomes" id="UP000291289"/>
    </source>
</evidence>
<comment type="caution">
    <text evidence="1">The sequence shown here is derived from an EMBL/GenBank/DDBJ whole genome shotgun (WGS) entry which is preliminary data.</text>
</comment>
<dbReference type="AlphaFoldDB" id="A0A4R0R0B7"/>
<evidence type="ECO:0000313" key="1">
    <source>
        <dbReference type="EMBL" id="TCD54456.1"/>
    </source>
</evidence>
<gene>
    <name evidence="1" type="ORF">EJ419_03330</name>
</gene>
<accession>A0A4R0R0B7</accession>
<sequence length="64" mass="6993">MPIILIPVIPTLGKDKTKLIYLLTKDTVVEYANELCKGIYGMVNDLAGDRSARELGISTSVELV</sequence>
<reference evidence="1 2" key="1">
    <citation type="submission" date="2018-12" db="EMBL/GenBank/DDBJ databases">
        <title>Alloscrdovia theropitheci sp. nov: a novel taxon from the feces of the bleeding-herat monkey (Theropithecus geleda).</title>
        <authorList>
            <person name="Modesto M."/>
        </authorList>
    </citation>
    <scope>NUCLEOTIDE SEQUENCE [LARGE SCALE GENOMIC DNA]</scope>
    <source>
        <strain evidence="1 2">GLDI4/2</strain>
    </source>
</reference>
<organism evidence="1 2">
    <name type="scientific">Alloscardovia theropitheci</name>
    <dbReference type="NCBI Taxonomy" id="2496842"/>
    <lineage>
        <taxon>Bacteria</taxon>
        <taxon>Bacillati</taxon>
        <taxon>Actinomycetota</taxon>
        <taxon>Actinomycetes</taxon>
        <taxon>Bifidobacteriales</taxon>
        <taxon>Bifidobacteriaceae</taxon>
        <taxon>Alloscardovia</taxon>
    </lineage>
</organism>
<dbReference type="EMBL" id="RXLP01000016">
    <property type="protein sequence ID" value="TCD54456.1"/>
    <property type="molecule type" value="Genomic_DNA"/>
</dbReference>
<dbReference type="Proteomes" id="UP000291289">
    <property type="component" value="Unassembled WGS sequence"/>
</dbReference>
<dbReference type="RefSeq" id="WP_131283603.1">
    <property type="nucleotide sequence ID" value="NZ_RXLP01000016.1"/>
</dbReference>
<protein>
    <submittedName>
        <fullName evidence="1">Uncharacterized protein</fullName>
    </submittedName>
</protein>